<dbReference type="InterPro" id="IPR017911">
    <property type="entry name" value="MacB-like_ATP-bd"/>
</dbReference>
<keyword evidence="2" id="KW-0813">Transport</keyword>
<reference evidence="6 7" key="2">
    <citation type="journal article" date="2012" name="Stand. Genomic Sci.">
        <title>Complete Genome Sequence of Clostridium clariflavum DSM 19732.</title>
        <authorList>
            <person name="Izquierdo J.A."/>
            <person name="Goodwin L."/>
            <person name="Davenport K.W."/>
            <person name="Teshima H."/>
            <person name="Bruce D."/>
            <person name="Detter C."/>
            <person name="Tapia R."/>
            <person name="Han S."/>
            <person name="Land M."/>
            <person name="Hauser L."/>
            <person name="Jeffries C.D."/>
            <person name="Han J."/>
            <person name="Pitluck S."/>
            <person name="Nolan M."/>
            <person name="Chen A."/>
            <person name="Huntemann M."/>
            <person name="Mavromatis K."/>
            <person name="Mikhailova N."/>
            <person name="Liolios K."/>
            <person name="Woyke T."/>
            <person name="Lynd L.R."/>
        </authorList>
    </citation>
    <scope>NUCLEOTIDE SEQUENCE [LARGE SCALE GENOMIC DNA]</scope>
    <source>
        <strain evidence="7">DSM 19732 / NBRC 101661 / EBR45</strain>
    </source>
</reference>
<evidence type="ECO:0000259" key="5">
    <source>
        <dbReference type="PROSITE" id="PS50893"/>
    </source>
</evidence>
<keyword evidence="7" id="KW-1185">Reference proteome</keyword>
<dbReference type="RefSeq" id="WP_014254548.1">
    <property type="nucleotide sequence ID" value="NC_016627.1"/>
</dbReference>
<dbReference type="SMART" id="SM00382">
    <property type="entry name" value="AAA"/>
    <property type="match status" value="1"/>
</dbReference>
<dbReference type="SUPFAM" id="SSF52540">
    <property type="entry name" value="P-loop containing nucleoside triphosphate hydrolases"/>
    <property type="match status" value="1"/>
</dbReference>
<dbReference type="STRING" id="720554.Clocl_1276"/>
<dbReference type="Gene3D" id="3.40.50.300">
    <property type="entry name" value="P-loop containing nucleotide triphosphate hydrolases"/>
    <property type="match status" value="1"/>
</dbReference>
<accession>G8LZN2</accession>
<proteinExistence type="inferred from homology"/>
<dbReference type="AlphaFoldDB" id="G8LZN2"/>
<dbReference type="Proteomes" id="UP000005435">
    <property type="component" value="Chromosome"/>
</dbReference>
<dbReference type="CDD" id="cd03255">
    <property type="entry name" value="ABC_MJ0796_LolCDE_FtsE"/>
    <property type="match status" value="1"/>
</dbReference>
<evidence type="ECO:0000313" key="6">
    <source>
        <dbReference type="EMBL" id="AEV67933.1"/>
    </source>
</evidence>
<keyword evidence="3" id="KW-0547">Nucleotide-binding</keyword>
<dbReference type="InterPro" id="IPR003593">
    <property type="entry name" value="AAA+_ATPase"/>
</dbReference>
<name>G8LZN2_ACECE</name>
<dbReference type="OrthoDB" id="9802264at2"/>
<evidence type="ECO:0000256" key="1">
    <source>
        <dbReference type="ARBA" id="ARBA00005417"/>
    </source>
</evidence>
<evidence type="ECO:0000256" key="4">
    <source>
        <dbReference type="ARBA" id="ARBA00022840"/>
    </source>
</evidence>
<dbReference type="InterPro" id="IPR017871">
    <property type="entry name" value="ABC_transporter-like_CS"/>
</dbReference>
<dbReference type="PANTHER" id="PTHR42798:SF6">
    <property type="entry name" value="CELL DIVISION ATP-BINDING PROTEIN FTSE"/>
    <property type="match status" value="1"/>
</dbReference>
<dbReference type="Pfam" id="PF00005">
    <property type="entry name" value="ABC_tran"/>
    <property type="match status" value="1"/>
</dbReference>
<dbReference type="PROSITE" id="PS50893">
    <property type="entry name" value="ABC_TRANSPORTER_2"/>
    <property type="match status" value="1"/>
</dbReference>
<protein>
    <submittedName>
        <fullName evidence="6">ABC-type antimicrobial peptide transport system, ATPase component</fullName>
    </submittedName>
</protein>
<dbReference type="GO" id="GO:0016887">
    <property type="term" value="F:ATP hydrolysis activity"/>
    <property type="evidence" value="ECO:0007669"/>
    <property type="project" value="InterPro"/>
</dbReference>
<feature type="domain" description="ABC transporter" evidence="5">
    <location>
        <begin position="2"/>
        <end position="220"/>
    </location>
</feature>
<evidence type="ECO:0000313" key="7">
    <source>
        <dbReference type="Proteomes" id="UP000005435"/>
    </source>
</evidence>
<dbReference type="GO" id="GO:0005524">
    <property type="term" value="F:ATP binding"/>
    <property type="evidence" value="ECO:0007669"/>
    <property type="project" value="UniProtKB-KW"/>
</dbReference>
<dbReference type="InterPro" id="IPR027417">
    <property type="entry name" value="P-loop_NTPase"/>
</dbReference>
<dbReference type="EMBL" id="CP003065">
    <property type="protein sequence ID" value="AEV67933.1"/>
    <property type="molecule type" value="Genomic_DNA"/>
</dbReference>
<keyword evidence="4" id="KW-0067">ATP-binding</keyword>
<organism evidence="6 7">
    <name type="scientific">Acetivibrio clariflavus (strain DSM 19732 / NBRC 101661 / EBR45)</name>
    <name type="common">Clostridium clariflavum</name>
    <dbReference type="NCBI Taxonomy" id="720554"/>
    <lineage>
        <taxon>Bacteria</taxon>
        <taxon>Bacillati</taxon>
        <taxon>Bacillota</taxon>
        <taxon>Clostridia</taxon>
        <taxon>Eubacteriales</taxon>
        <taxon>Oscillospiraceae</taxon>
        <taxon>Acetivibrio</taxon>
    </lineage>
</organism>
<dbReference type="KEGG" id="ccl:Clocl_1276"/>
<dbReference type="GO" id="GO:0098796">
    <property type="term" value="C:membrane protein complex"/>
    <property type="evidence" value="ECO:0007669"/>
    <property type="project" value="UniProtKB-ARBA"/>
</dbReference>
<dbReference type="PROSITE" id="PS00211">
    <property type="entry name" value="ABC_TRANSPORTER_1"/>
    <property type="match status" value="1"/>
</dbReference>
<evidence type="ECO:0000256" key="3">
    <source>
        <dbReference type="ARBA" id="ARBA00022741"/>
    </source>
</evidence>
<reference evidence="7" key="1">
    <citation type="submission" date="2011-12" db="EMBL/GenBank/DDBJ databases">
        <title>Complete sequence of Clostridium clariflavum DSM 19732.</title>
        <authorList>
            <consortium name="US DOE Joint Genome Institute"/>
            <person name="Lucas S."/>
            <person name="Han J."/>
            <person name="Lapidus A."/>
            <person name="Cheng J.-F."/>
            <person name="Goodwin L."/>
            <person name="Pitluck S."/>
            <person name="Peters L."/>
            <person name="Teshima H."/>
            <person name="Detter J.C."/>
            <person name="Han C."/>
            <person name="Tapia R."/>
            <person name="Land M."/>
            <person name="Hauser L."/>
            <person name="Kyrpides N."/>
            <person name="Ivanova N."/>
            <person name="Pagani I."/>
            <person name="Kitzmiller T."/>
            <person name="Lynd L."/>
            <person name="Izquierdo J."/>
            <person name="Woyke T."/>
        </authorList>
    </citation>
    <scope>NUCLEOTIDE SEQUENCE [LARGE SCALE GENOMIC DNA]</scope>
    <source>
        <strain evidence="7">DSM 19732 / NBRC 101661 / EBR45</strain>
    </source>
</reference>
<evidence type="ECO:0000256" key="2">
    <source>
        <dbReference type="ARBA" id="ARBA00022448"/>
    </source>
</evidence>
<dbReference type="PANTHER" id="PTHR42798">
    <property type="entry name" value="LIPOPROTEIN-RELEASING SYSTEM ATP-BINDING PROTEIN LOLD"/>
    <property type="match status" value="1"/>
</dbReference>
<dbReference type="GO" id="GO:0022857">
    <property type="term" value="F:transmembrane transporter activity"/>
    <property type="evidence" value="ECO:0007669"/>
    <property type="project" value="UniProtKB-ARBA"/>
</dbReference>
<dbReference type="eggNOG" id="COG1136">
    <property type="taxonomic scope" value="Bacteria"/>
</dbReference>
<comment type="similarity">
    <text evidence="1">Belongs to the ABC transporter superfamily.</text>
</comment>
<sequence length="220" mass="24774" precursor="true">MIELKNISKSYKGKGVFTRALVNVSLRVEPGDFIAIMGRSGSGKTTLLNILGCMDRFDEGEYLFDNVNIHKYREKELANFRNKNIGFIFQAFNLINDMTAVENVELPMGFAGLNSRERRTNAMKLLDDVGLKDKAFNKPLELSGGQQQRVAIARALANNPKIILADEPTGNLDEESGFQIMDLLKNLNNQKKVTIIMVTHDEQIAKYADRIVYMRDGVLL</sequence>
<dbReference type="HOGENOM" id="CLU_000604_1_22_9"/>
<gene>
    <name evidence="6" type="ordered locus">Clocl_1276</name>
</gene>
<dbReference type="FunFam" id="3.40.50.300:FF:000032">
    <property type="entry name" value="Export ABC transporter ATP-binding protein"/>
    <property type="match status" value="1"/>
</dbReference>
<dbReference type="InterPro" id="IPR003439">
    <property type="entry name" value="ABC_transporter-like_ATP-bd"/>
</dbReference>